<organism evidence="1 2">
    <name type="scientific">Paraherbaspirillum soli</name>
    <dbReference type="NCBI Taxonomy" id="631222"/>
    <lineage>
        <taxon>Bacteria</taxon>
        <taxon>Pseudomonadati</taxon>
        <taxon>Pseudomonadota</taxon>
        <taxon>Betaproteobacteria</taxon>
        <taxon>Burkholderiales</taxon>
        <taxon>Oxalobacteraceae</taxon>
        <taxon>Paraherbaspirillum</taxon>
    </lineage>
</organism>
<protein>
    <submittedName>
        <fullName evidence="1">Glycine zipper family protein</fullName>
    </submittedName>
</protein>
<dbReference type="Proteomes" id="UP001596045">
    <property type="component" value="Unassembled WGS sequence"/>
</dbReference>
<dbReference type="EMBL" id="JBHSMT010000021">
    <property type="protein sequence ID" value="MFC5474646.1"/>
    <property type="molecule type" value="Genomic_DNA"/>
</dbReference>
<keyword evidence="2" id="KW-1185">Reference proteome</keyword>
<accession>A0ABW0MCL0</accession>
<evidence type="ECO:0000313" key="1">
    <source>
        <dbReference type="EMBL" id="MFC5474646.1"/>
    </source>
</evidence>
<comment type="caution">
    <text evidence="1">The sequence shown here is derived from an EMBL/GenBank/DDBJ whole genome shotgun (WGS) entry which is preliminary data.</text>
</comment>
<dbReference type="RefSeq" id="WP_378997756.1">
    <property type="nucleotide sequence ID" value="NZ_JBHSMT010000021.1"/>
</dbReference>
<proteinExistence type="predicted"/>
<reference evidence="2" key="1">
    <citation type="journal article" date="2019" name="Int. J. Syst. Evol. Microbiol.">
        <title>The Global Catalogue of Microorganisms (GCM) 10K type strain sequencing project: providing services to taxonomists for standard genome sequencing and annotation.</title>
        <authorList>
            <consortium name="The Broad Institute Genomics Platform"/>
            <consortium name="The Broad Institute Genome Sequencing Center for Infectious Disease"/>
            <person name="Wu L."/>
            <person name="Ma J."/>
        </authorList>
    </citation>
    <scope>NUCLEOTIDE SEQUENCE [LARGE SCALE GENOMIC DNA]</scope>
    <source>
        <strain evidence="2">JCM 17066</strain>
    </source>
</reference>
<evidence type="ECO:0000313" key="2">
    <source>
        <dbReference type="Proteomes" id="UP001596045"/>
    </source>
</evidence>
<name>A0ABW0MCL0_9BURK</name>
<gene>
    <name evidence="1" type="ORF">ACFPM8_11845</name>
</gene>
<sequence>MCASKFIAKTNTTADSLHDITGFGMPAVAFNYVVIEQPGKDGFLVRKGFLATPENYLKLQKLGLTEAQIHSEFYPEKFGLIPKGWGKSVTPIEHVMGNNVSPFISTSSLFPNGAGDFLGKKIYFDIEKLNKAGIKIISTEEIAKSLTEYKVAHPHTAPRIDKLIKAITEHEGEVLLHGEKIPAAAIFTPRSLAATTVSVRVVKVVGVIGIVFTAYELEQATEKSIKVKSVKPISAEVIRQAGGWAGARAGFAIGGEIGALAGIETGPGAVVTGLVGGIIFGVGGYYGASWAADHIDKK</sequence>